<evidence type="ECO:0000313" key="8">
    <source>
        <dbReference type="EMBL" id="EAH4241168.1"/>
    </source>
</evidence>
<accession>A0A0B8R0M3</accession>
<dbReference type="Proteomes" id="UP000527632">
    <property type="component" value="Unassembled WGS sequence"/>
</dbReference>
<dbReference type="InterPro" id="IPR036390">
    <property type="entry name" value="WH_DNA-bd_sf"/>
</dbReference>
<evidence type="ECO:0000313" key="11">
    <source>
        <dbReference type="EMBL" id="RKA11210.1"/>
    </source>
</evidence>
<dbReference type="Pfam" id="PF00126">
    <property type="entry name" value="HTH_1"/>
    <property type="match status" value="1"/>
</dbReference>
<dbReference type="InterPro" id="IPR005119">
    <property type="entry name" value="LysR_subst-bd"/>
</dbReference>
<dbReference type="Gene3D" id="1.10.10.10">
    <property type="entry name" value="Winged helix-like DNA-binding domain superfamily/Winged helix DNA-binding domain"/>
    <property type="match status" value="1"/>
</dbReference>
<dbReference type="Proteomes" id="UP000272537">
    <property type="component" value="Unassembled WGS sequence"/>
</dbReference>
<evidence type="ECO:0000256" key="4">
    <source>
        <dbReference type="ARBA" id="ARBA00023163"/>
    </source>
</evidence>
<dbReference type="EMBL" id="AAAIXK010000006">
    <property type="protein sequence ID" value="EAC5551118.1"/>
    <property type="molecule type" value="Genomic_DNA"/>
</dbReference>
<feature type="domain" description="HTH lysR-type" evidence="5">
    <location>
        <begin position="1"/>
        <end position="58"/>
    </location>
</feature>
<evidence type="ECO:0000313" key="16">
    <source>
        <dbReference type="Proteomes" id="UP000527632"/>
    </source>
</evidence>
<comment type="caution">
    <text evidence="6">The sequence shown here is derived from an EMBL/GenBank/DDBJ whole genome shotgun (WGS) entry which is preliminary data.</text>
</comment>
<dbReference type="Proteomes" id="UP000528151">
    <property type="component" value="Unassembled WGS sequence"/>
</dbReference>
<dbReference type="GO" id="GO:0005829">
    <property type="term" value="C:cytosol"/>
    <property type="evidence" value="ECO:0007669"/>
    <property type="project" value="TreeGrafter"/>
</dbReference>
<dbReference type="EMBL" id="AALAQH010000001">
    <property type="protein sequence ID" value="ECX6923827.1"/>
    <property type="molecule type" value="Genomic_DNA"/>
</dbReference>
<dbReference type="InterPro" id="IPR050950">
    <property type="entry name" value="HTH-type_LysR_regulators"/>
</dbReference>
<evidence type="ECO:0000313" key="12">
    <source>
        <dbReference type="Proteomes" id="UP000272537"/>
    </source>
</evidence>
<dbReference type="EMBL" id="QXLS01000001">
    <property type="protein sequence ID" value="RKA11210.1"/>
    <property type="molecule type" value="Genomic_DNA"/>
</dbReference>
<evidence type="ECO:0000256" key="1">
    <source>
        <dbReference type="ARBA" id="ARBA00009437"/>
    </source>
</evidence>
<evidence type="ECO:0000259" key="5">
    <source>
        <dbReference type="PROSITE" id="PS50931"/>
    </source>
</evidence>
<comment type="similarity">
    <text evidence="1">Belongs to the LysR transcriptional regulatory family.</text>
</comment>
<evidence type="ECO:0000313" key="13">
    <source>
        <dbReference type="Proteomes" id="UP000365297"/>
    </source>
</evidence>
<dbReference type="GO" id="GO:0003677">
    <property type="term" value="F:DNA binding"/>
    <property type="evidence" value="ECO:0007669"/>
    <property type="project" value="UniProtKB-KW"/>
</dbReference>
<dbReference type="InterPro" id="IPR000847">
    <property type="entry name" value="LysR_HTH_N"/>
</dbReference>
<proteinExistence type="inferred from homology"/>
<dbReference type="EMBL" id="AALGDA010000011">
    <property type="protein sequence ID" value="ECY9782446.1"/>
    <property type="molecule type" value="Genomic_DNA"/>
</dbReference>
<dbReference type="InterPro" id="IPR036388">
    <property type="entry name" value="WH-like_DNA-bd_sf"/>
</dbReference>
<evidence type="ECO:0000256" key="2">
    <source>
        <dbReference type="ARBA" id="ARBA00023015"/>
    </source>
</evidence>
<evidence type="ECO:0000256" key="3">
    <source>
        <dbReference type="ARBA" id="ARBA00023125"/>
    </source>
</evidence>
<dbReference type="CDD" id="cd08434">
    <property type="entry name" value="PBP2_GltC_like"/>
    <property type="match status" value="1"/>
</dbReference>
<keyword evidence="4" id="KW-0804">Transcription</keyword>
<dbReference type="PROSITE" id="PS50931">
    <property type="entry name" value="HTH_LYSR"/>
    <property type="match status" value="1"/>
</dbReference>
<organism evidence="6 13">
    <name type="scientific">Listeria monocytogenes</name>
    <dbReference type="NCBI Taxonomy" id="1639"/>
    <lineage>
        <taxon>Bacteria</taxon>
        <taxon>Bacillati</taxon>
        <taxon>Bacillota</taxon>
        <taxon>Bacilli</taxon>
        <taxon>Bacillales</taxon>
        <taxon>Listeriaceae</taxon>
        <taxon>Listeria</taxon>
    </lineage>
</organism>
<dbReference type="SUPFAM" id="SSF53850">
    <property type="entry name" value="Periplasmic binding protein-like II"/>
    <property type="match status" value="1"/>
</dbReference>
<dbReference type="FunFam" id="1.10.10.10:FF:000001">
    <property type="entry name" value="LysR family transcriptional regulator"/>
    <property type="match status" value="1"/>
</dbReference>
<evidence type="ECO:0000313" key="6">
    <source>
        <dbReference type="EMBL" id="EAC5551118.1"/>
    </source>
</evidence>
<reference evidence="10 15" key="3">
    <citation type="submission" date="2019-09" db="EMBL/GenBank/DDBJ databases">
        <authorList>
            <consortium name="PulseNet: The National Subtyping Network for Foodborne Disease Surveillance"/>
            <person name="Tarr C.L."/>
            <person name="Trees E."/>
            <person name="Katz L.S."/>
            <person name="Carleton-Romer H.A."/>
            <person name="Stroika S."/>
            <person name="Kucerova Z."/>
            <person name="Roache K.F."/>
            <person name="Sabol A.L."/>
            <person name="Besser J."/>
            <person name="Gerner-Smidt P."/>
        </authorList>
    </citation>
    <scope>NUCLEOTIDE SEQUENCE [LARGE SCALE GENOMIC DNA]</scope>
    <source>
        <strain evidence="10 15">PNUSAL005692</strain>
    </source>
</reference>
<dbReference type="Proteomes" id="UP000489121">
    <property type="component" value="Unassembled WGS sequence"/>
</dbReference>
<dbReference type="RefSeq" id="WP_010958748.1">
    <property type="nucleotide sequence ID" value="NC_021825.2"/>
</dbReference>
<evidence type="ECO:0000313" key="10">
    <source>
        <dbReference type="EMBL" id="ECY9782446.1"/>
    </source>
</evidence>
<dbReference type="PRINTS" id="PR00039">
    <property type="entry name" value="HTHLYSR"/>
</dbReference>
<evidence type="ECO:0000313" key="17">
    <source>
        <dbReference type="Proteomes" id="UP000528151"/>
    </source>
</evidence>
<name>A0A0B8R0M3_LISMN</name>
<reference evidence="11 12" key="1">
    <citation type="journal article" date="2018" name="BMC Genomics">
        <title>Genes significantly associated with lineage II food isolates of Listeria monocytogenes.</title>
        <authorList>
            <person name="Pirone-Davies C."/>
            <person name="Chen Y."/>
            <person name="Pightling A."/>
            <person name="Ryan G."/>
            <person name="Wang Y."/>
            <person name="Yao K."/>
            <person name="Hoffmann M."/>
            <person name="Allard M.W."/>
        </authorList>
    </citation>
    <scope>NUCLEOTIDE SEQUENCE [LARGE SCALE GENOMIC DNA]</scope>
    <source>
        <strain evidence="11 12">PNUSAL000550</strain>
    </source>
</reference>
<dbReference type="EMBL" id="AABGUK010000001">
    <property type="protein sequence ID" value="EAH4241168.1"/>
    <property type="molecule type" value="Genomic_DNA"/>
</dbReference>
<evidence type="ECO:0000313" key="7">
    <source>
        <dbReference type="EMBL" id="EAG4462356.1"/>
    </source>
</evidence>
<gene>
    <name evidence="11" type="primary">gltc_1</name>
    <name evidence="6" type="ORF">ARY78_11820</name>
    <name evidence="9" type="ORF">BCZ19_04030</name>
    <name evidence="7" type="ORF">CA369_08660</name>
    <name evidence="11" type="ORF">DYZ80_00743</name>
    <name evidence="8" type="ORF">E5F58_04025</name>
    <name evidence="10" type="ORF">F6515_05510</name>
</gene>
<dbReference type="SUPFAM" id="SSF46785">
    <property type="entry name" value="Winged helix' DNA-binding domain"/>
    <property type="match status" value="1"/>
</dbReference>
<evidence type="ECO:0000313" key="9">
    <source>
        <dbReference type="EMBL" id="ECX6923827.1"/>
    </source>
</evidence>
<dbReference type="PANTHER" id="PTHR30419:SF28">
    <property type="entry name" value="HTH-TYPE TRANSCRIPTIONAL REGULATOR BSDA"/>
    <property type="match status" value="1"/>
</dbReference>
<dbReference type="EMBL" id="AABBZO010000008">
    <property type="protein sequence ID" value="EAG4462356.1"/>
    <property type="molecule type" value="Genomic_DNA"/>
</dbReference>
<dbReference type="KEGG" id="lmok:CQ02_02680"/>
<dbReference type="PANTHER" id="PTHR30419">
    <property type="entry name" value="HTH-TYPE TRANSCRIPTIONAL REGULATOR YBHD"/>
    <property type="match status" value="1"/>
</dbReference>
<keyword evidence="2" id="KW-0805">Transcription regulation</keyword>
<evidence type="ECO:0000313" key="14">
    <source>
        <dbReference type="Proteomes" id="UP000427828"/>
    </source>
</evidence>
<evidence type="ECO:0000313" key="15">
    <source>
        <dbReference type="Proteomes" id="UP000489121"/>
    </source>
</evidence>
<dbReference type="GO" id="GO:0003700">
    <property type="term" value="F:DNA-binding transcription factor activity"/>
    <property type="evidence" value="ECO:0007669"/>
    <property type="project" value="InterPro"/>
</dbReference>
<dbReference type="Proteomes" id="UP000427828">
    <property type="component" value="Unassembled WGS sequence"/>
</dbReference>
<protein>
    <submittedName>
        <fullName evidence="11">HTH-type transcriptional regulator GltC</fullName>
    </submittedName>
    <submittedName>
        <fullName evidence="6">LysR family transcriptional regulator</fullName>
    </submittedName>
</protein>
<dbReference type="AlphaFoldDB" id="A0A0B8R0M3"/>
<dbReference type="Proteomes" id="UP000365297">
    <property type="component" value="Unassembled WGS sequence"/>
</dbReference>
<dbReference type="Pfam" id="PF03466">
    <property type="entry name" value="LysR_substrate"/>
    <property type="match status" value="1"/>
</dbReference>
<reference evidence="13 14" key="2">
    <citation type="submission" date="2018-06" db="EMBL/GenBank/DDBJ databases">
        <authorList>
            <consortium name="GenomeTrakr: Next Generation Sequencing Network for Food Pathogen Tracability"/>
        </authorList>
    </citation>
    <scope>NUCLEOTIDE SEQUENCE [LARGE SCALE GENOMIC DNA]</scope>
    <source>
        <strain evidence="7 17">CFSAN063727</strain>
        <strain evidence="6 13">FDA00007096</strain>
        <strain evidence="9 14">FLAG-51482A</strain>
        <strain evidence="8 16">LS1344</strain>
    </source>
</reference>
<dbReference type="Gene3D" id="3.40.190.290">
    <property type="match status" value="1"/>
</dbReference>
<sequence>MNLRQLYYFKKLAEKEHYTIAAAELSITQPSLSHSIAELERELGVYLFEKQGRNIRLTKYGRFYLTYVEKSLAELEKGEKLLHELTSPSHGNIDLGFIYTMGAHTVPELVQNFTKVESHKDITFSFFQGATKSIIPDLKNEKFDLAICSYVENEPDIEFLPLTKQELVVVVAENHPLAKYDSIDLKDTADYSYIFFSDTSGLRPLIDSLFAEINIQPKIGCYVEEDTAMVGLVSVDYGISIMPKISSLAHYNVKVLSINEPKHDRFIYLASLKNHYISPASKAFKDFALRYGKKHFL</sequence>
<keyword evidence="3" id="KW-0238">DNA-binding</keyword>